<protein>
    <submittedName>
        <fullName evidence="5">Prephenate dehydrogenase/arogenate dehydrogenase family protein</fullName>
    </submittedName>
</protein>
<dbReference type="Proteomes" id="UP000653127">
    <property type="component" value="Unassembled WGS sequence"/>
</dbReference>
<keyword evidence="2" id="KW-0560">Oxidoreductase</keyword>
<comment type="caution">
    <text evidence="5">The sequence shown here is derived from an EMBL/GenBank/DDBJ whole genome shotgun (WGS) entry which is preliminary data.</text>
</comment>
<evidence type="ECO:0000256" key="2">
    <source>
        <dbReference type="ARBA" id="ARBA00023002"/>
    </source>
</evidence>
<dbReference type="GO" id="GO:0006571">
    <property type="term" value="P:tyrosine biosynthetic process"/>
    <property type="evidence" value="ECO:0007669"/>
    <property type="project" value="InterPro"/>
</dbReference>
<dbReference type="InterPro" id="IPR046825">
    <property type="entry name" value="PDH_C"/>
</dbReference>
<accession>A0A926DZI6</accession>
<gene>
    <name evidence="5" type="ORF">H8711_08585</name>
</gene>
<dbReference type="GO" id="GO:0070403">
    <property type="term" value="F:NAD+ binding"/>
    <property type="evidence" value="ECO:0007669"/>
    <property type="project" value="InterPro"/>
</dbReference>
<comment type="pathway">
    <text evidence="3">Amino-acid biosynthesis.</text>
</comment>
<dbReference type="InterPro" id="IPR008927">
    <property type="entry name" value="6-PGluconate_DH-like_C_sf"/>
</dbReference>
<dbReference type="GO" id="GO:0008977">
    <property type="term" value="F:prephenate dehydrogenase (NAD+) activity"/>
    <property type="evidence" value="ECO:0007669"/>
    <property type="project" value="InterPro"/>
</dbReference>
<dbReference type="PROSITE" id="PS51176">
    <property type="entry name" value="PDH_ADH"/>
    <property type="match status" value="1"/>
</dbReference>
<proteinExistence type="inferred from homology"/>
<dbReference type="RefSeq" id="WP_249283062.1">
    <property type="nucleotide sequence ID" value="NZ_JACRST010000012.1"/>
</dbReference>
<dbReference type="InterPro" id="IPR003099">
    <property type="entry name" value="Prephen_DH"/>
</dbReference>
<dbReference type="Pfam" id="PF02153">
    <property type="entry name" value="PDH_N"/>
    <property type="match status" value="1"/>
</dbReference>
<dbReference type="GO" id="GO:0004665">
    <property type="term" value="F:prephenate dehydrogenase (NADP+) activity"/>
    <property type="evidence" value="ECO:0007669"/>
    <property type="project" value="InterPro"/>
</dbReference>
<evidence type="ECO:0000256" key="3">
    <source>
        <dbReference type="ARBA" id="ARBA00029440"/>
    </source>
</evidence>
<evidence type="ECO:0000313" key="5">
    <source>
        <dbReference type="EMBL" id="MBC8546986.1"/>
    </source>
</evidence>
<dbReference type="Gene3D" id="3.40.50.720">
    <property type="entry name" value="NAD(P)-binding Rossmann-like Domain"/>
    <property type="match status" value="1"/>
</dbReference>
<dbReference type="InterPro" id="IPR036291">
    <property type="entry name" value="NAD(P)-bd_dom_sf"/>
</dbReference>
<dbReference type="PANTHER" id="PTHR21363:SF0">
    <property type="entry name" value="PREPHENATE DEHYDROGENASE [NADP(+)]"/>
    <property type="match status" value="1"/>
</dbReference>
<comment type="similarity">
    <text evidence="1">Belongs to the prephenate/arogenate dehydrogenase family.</text>
</comment>
<reference evidence="5" key="1">
    <citation type="submission" date="2020-08" db="EMBL/GenBank/DDBJ databases">
        <title>Genome public.</title>
        <authorList>
            <person name="Liu C."/>
            <person name="Sun Q."/>
        </authorList>
    </citation>
    <scope>NUCLEOTIDE SEQUENCE</scope>
    <source>
        <strain evidence="5">NSJ-31</strain>
    </source>
</reference>
<dbReference type="EMBL" id="JACRST010000012">
    <property type="protein sequence ID" value="MBC8546986.1"/>
    <property type="molecule type" value="Genomic_DNA"/>
</dbReference>
<sequence>MNIGVVGLGLIGGSLCKAIKAYTHHSVWGEDRDEAVLSSALEFGAIDGRLDGRALAGCDLVLSALYPADTIAYVRTHLDLFRPGCILLDVCGVKGVVCRGIREVIAGRDLVFIGGHPMAGREFSGFAVSDQDLFQGASMILTPDADLDRDVLRRVSDFILSLGFGRVINTTPEFHDRMIAYTSQLPHVIASSYVKSPNCRFQLGFTGGSFEDMSRVAKLNEGMWTELFLDNPDHLVEEIDTLVENLKEIRNAIDQRDAERLRALLAQGRVIKESLNNDNDKDR</sequence>
<keyword evidence="6" id="KW-1185">Reference proteome</keyword>
<dbReference type="SUPFAM" id="SSF51735">
    <property type="entry name" value="NAD(P)-binding Rossmann-fold domains"/>
    <property type="match status" value="1"/>
</dbReference>
<evidence type="ECO:0000256" key="1">
    <source>
        <dbReference type="ARBA" id="ARBA00007964"/>
    </source>
</evidence>
<dbReference type="SUPFAM" id="SSF48179">
    <property type="entry name" value="6-phosphogluconate dehydrogenase C-terminal domain-like"/>
    <property type="match status" value="1"/>
</dbReference>
<dbReference type="PANTHER" id="PTHR21363">
    <property type="entry name" value="PREPHENATE DEHYDROGENASE"/>
    <property type="match status" value="1"/>
</dbReference>
<feature type="domain" description="Prephenate/arogenate dehydrogenase" evidence="4">
    <location>
        <begin position="1"/>
        <end position="283"/>
    </location>
</feature>
<dbReference type="AlphaFoldDB" id="A0A926DZI6"/>
<dbReference type="InterPro" id="IPR050812">
    <property type="entry name" value="Preph/Arog_dehydrog"/>
</dbReference>
<dbReference type="Pfam" id="PF20463">
    <property type="entry name" value="PDH_C"/>
    <property type="match status" value="1"/>
</dbReference>
<dbReference type="InterPro" id="IPR046826">
    <property type="entry name" value="PDH_N"/>
</dbReference>
<organism evidence="5 6">
    <name type="scientific">Ligaoa zhengdingensis</name>
    <dbReference type="NCBI Taxonomy" id="2763658"/>
    <lineage>
        <taxon>Bacteria</taxon>
        <taxon>Bacillati</taxon>
        <taxon>Bacillota</taxon>
        <taxon>Clostridia</taxon>
        <taxon>Eubacteriales</taxon>
        <taxon>Oscillospiraceae</taxon>
        <taxon>Ligaoa</taxon>
    </lineage>
</organism>
<evidence type="ECO:0000313" key="6">
    <source>
        <dbReference type="Proteomes" id="UP000653127"/>
    </source>
</evidence>
<name>A0A926DZI6_9FIRM</name>
<evidence type="ECO:0000259" key="4">
    <source>
        <dbReference type="PROSITE" id="PS51176"/>
    </source>
</evidence>
<dbReference type="Gene3D" id="1.10.3660.10">
    <property type="entry name" value="6-phosphogluconate dehydrogenase C-terminal like domain"/>
    <property type="match status" value="1"/>
</dbReference>